<feature type="domain" description="CobN/magnesium chelatase" evidence="1">
    <location>
        <begin position="702"/>
        <end position="1101"/>
    </location>
</feature>
<dbReference type="EMBL" id="CP107052">
    <property type="protein sequence ID" value="UYH50713.1"/>
    <property type="molecule type" value="Genomic_DNA"/>
</dbReference>
<keyword evidence="2" id="KW-0436">Ligase</keyword>
<accession>A0ABY6GIW4</accession>
<evidence type="ECO:0000313" key="3">
    <source>
        <dbReference type="Proteomes" id="UP001163831"/>
    </source>
</evidence>
<reference evidence="2" key="1">
    <citation type="submission" date="2022-10" db="EMBL/GenBank/DDBJ databases">
        <title>Candidatus Kirkpatrella diaphorinas gen. nov., sp. nov., an uncultured endosymbiont identified in a population of Diaphorina citri from Hawaii.</title>
        <authorList>
            <person name="Henry E.M."/>
            <person name="Carlson C.R."/>
            <person name="Kuo Y.-W."/>
        </authorList>
    </citation>
    <scope>NUCLEOTIDE SEQUENCE</scope>
    <source>
        <strain evidence="2">CADCRV1</strain>
    </source>
</reference>
<dbReference type="PANTHER" id="PTHR44119">
    <property type="entry name" value="MAGNESIUM-CHELATASE SUBUNIT CHLH, CHLOROPLASTIC"/>
    <property type="match status" value="1"/>
</dbReference>
<name>A0ABY6GIW4_9PROT</name>
<evidence type="ECO:0000259" key="1">
    <source>
        <dbReference type="Pfam" id="PF02514"/>
    </source>
</evidence>
<dbReference type="PANTHER" id="PTHR44119:SF4">
    <property type="entry name" value="AEROBIC COBALTOCHELATASE SUBUNIT COBN"/>
    <property type="match status" value="1"/>
</dbReference>
<dbReference type="RefSeq" id="WP_319806300.1">
    <property type="nucleotide sequence ID" value="NZ_CP107052.1"/>
</dbReference>
<organism evidence="2 3">
    <name type="scientific">Candidatus Kirkpatrickella diaphorinae</name>
    <dbReference type="NCBI Taxonomy" id="2984322"/>
    <lineage>
        <taxon>Bacteria</taxon>
        <taxon>Pseudomonadati</taxon>
        <taxon>Pseudomonadota</taxon>
        <taxon>Alphaproteobacteria</taxon>
        <taxon>Acetobacterales</taxon>
        <taxon>Acetobacteraceae</taxon>
        <taxon>Candidatus Kirkpatrickella</taxon>
    </lineage>
</organism>
<proteinExistence type="predicted"/>
<dbReference type="Pfam" id="PF02514">
    <property type="entry name" value="CobN-Mg_chel"/>
    <property type="match status" value="2"/>
</dbReference>
<dbReference type="NCBIfam" id="NF008973">
    <property type="entry name" value="PRK12321.1"/>
    <property type="match status" value="1"/>
</dbReference>
<dbReference type="InterPro" id="IPR003672">
    <property type="entry name" value="CobN/Mg_chltase"/>
</dbReference>
<keyword evidence="3" id="KW-1185">Reference proteome</keyword>
<dbReference type="EC" id="6.6.1.2" evidence="2"/>
<gene>
    <name evidence="2" type="primary">cobN</name>
    <name evidence="2" type="ORF">N5W20_06220</name>
</gene>
<sequence>MHLLLREQHNIEAQDVAEDLDHPAAPLLLMSFTDSDLLGLSAAAAAQRADGEGALQLVNLQRLRHPMSVDLYLEKTAAGARVIVVRLLGGLEYWRYGVEELVALCRARNIALALLPGACQGTDTLREKSTVSPEIWSRLNGFFQEGGQGNWSGAFRLMRSLAGLAEDDGASAESLPSCGIYRTMAARSETQRAVGASRTAWVIFYRAHLAAGDLEGIDALVTALAEAGMDVKALFVASLKNDAVAAWLAQMMESAPPNIILNATFFSARREGGRDDLSEDASILDRAQVPVIQLLQPGATRAQWMKATRGLSQSDIAMQIALPELDGRIDGPPISFRQEAPPGFPSRREAFPEGVAQAVSMAEGWTRLAATPPAQRRLALILSDYPGAEGQMAHAVGLDGFASIASILQLLAESGYDTFSDDPVAIAGQITEAQFVPILSAAEYQRLFMTLPQALREAVTSVWGTPDRAISARFHLYGKVRVAVQPRRSQAGDHKAHYHDPDAMPGHDYLGFYLWLHHVAAPHAMIHLGTHGTMEWLPGKAVALSRACLPQALCRGLPVIYPFIVNNPGEAAAAKRRLGAVTIGHMTPPMRKAGHDHHLAALERLIDEYAEAEGMDRRRGKNLRRDIILKAQSCGLWDECRLSDTQLNEDEALARLDAWLCDVKDLQIRDGLHIFGQTPPGEELLTKAIAESCHADAVKVGECVAQCPASERRALLAALDGRFIAPGPSGAPTRGRLDVLPTGRNLTTMDPRHLPTRAACDLARKTSHDLLTRHLQEEGRHLRQMVLDVWGSATFRTGGEDMALAFALMGVVPRWADESGRVEGFEVTPLALLDRPRVDVTLRVSGMFRDGFPGLIALFNQAVAALSQREEPADWNGLVAASAPVRVFGAAPQHYGAGVETLLSHWDGADAAQIGAAYLAASGWAYKDEGAEAESAAFRAQLRQSELILHVQDHAETDLLDTPDWAAHEGGLAAAAAAAGGQPRLWHGDTSDGQEMRLRRLEDEIARITRGRLTNPAWITAMQRHHYRGAAEIARAVAALCGFAVTLPSQFDTQFDLVFAATLGDTQCDQFLRDANPEAREDIRQRLEKMWRHGKWKPRSNSVALALAP</sequence>
<dbReference type="Proteomes" id="UP001163831">
    <property type="component" value="Chromosome"/>
</dbReference>
<evidence type="ECO:0000313" key="2">
    <source>
        <dbReference type="EMBL" id="UYH50713.1"/>
    </source>
</evidence>
<protein>
    <submittedName>
        <fullName evidence="2">Cobaltochelatase subunit CobN</fullName>
        <ecNumber evidence="2">6.6.1.2</ecNumber>
    </submittedName>
</protein>
<feature type="domain" description="CobN/magnesium chelatase" evidence="1">
    <location>
        <begin position="142"/>
        <end position="686"/>
    </location>
</feature>
<dbReference type="GO" id="GO:0051116">
    <property type="term" value="F:cobaltochelatase activity"/>
    <property type="evidence" value="ECO:0007669"/>
    <property type="project" value="UniProtKB-EC"/>
</dbReference>
<dbReference type="CDD" id="cd10150">
    <property type="entry name" value="CobN_like"/>
    <property type="match status" value="1"/>
</dbReference>